<dbReference type="Proteomes" id="UP000661507">
    <property type="component" value="Unassembled WGS sequence"/>
</dbReference>
<accession>A0A917KZQ0</accession>
<evidence type="ECO:0000256" key="1">
    <source>
        <dbReference type="SAM" id="Phobius"/>
    </source>
</evidence>
<feature type="transmembrane region" description="Helical" evidence="1">
    <location>
        <begin position="43"/>
        <end position="60"/>
    </location>
</feature>
<reference evidence="2" key="1">
    <citation type="journal article" date="2014" name="Int. J. Syst. Evol. Microbiol.">
        <title>Complete genome sequence of Corynebacterium casei LMG S-19264T (=DSM 44701T), isolated from a smear-ripened cheese.</title>
        <authorList>
            <consortium name="US DOE Joint Genome Institute (JGI-PGF)"/>
            <person name="Walter F."/>
            <person name="Albersmeier A."/>
            <person name="Kalinowski J."/>
            <person name="Ruckert C."/>
        </authorList>
    </citation>
    <scope>NUCLEOTIDE SEQUENCE</scope>
    <source>
        <strain evidence="2">CGMCC 1.3617</strain>
    </source>
</reference>
<dbReference type="AlphaFoldDB" id="A0A917KZQ0"/>
<keyword evidence="1" id="KW-0812">Transmembrane</keyword>
<evidence type="ECO:0000313" key="2">
    <source>
        <dbReference type="EMBL" id="GGJ37831.1"/>
    </source>
</evidence>
<comment type="caution">
    <text evidence="2">The sequence shown here is derived from an EMBL/GenBank/DDBJ whole genome shotgun (WGS) entry which is preliminary data.</text>
</comment>
<proteinExistence type="predicted"/>
<dbReference type="RefSeq" id="WP_188972280.1">
    <property type="nucleotide sequence ID" value="NZ_BMKW01000015.1"/>
</dbReference>
<evidence type="ECO:0000313" key="3">
    <source>
        <dbReference type="Proteomes" id="UP000661507"/>
    </source>
</evidence>
<keyword evidence="1" id="KW-0472">Membrane</keyword>
<reference evidence="2" key="2">
    <citation type="submission" date="2020-09" db="EMBL/GenBank/DDBJ databases">
        <authorList>
            <person name="Sun Q."/>
            <person name="Zhou Y."/>
        </authorList>
    </citation>
    <scope>NUCLEOTIDE SEQUENCE</scope>
    <source>
        <strain evidence="2">CGMCC 1.3617</strain>
    </source>
</reference>
<dbReference type="InterPro" id="IPR021762">
    <property type="entry name" value="DUF3325"/>
</dbReference>
<dbReference type="EMBL" id="BMKW01000015">
    <property type="protein sequence ID" value="GGJ37831.1"/>
    <property type="molecule type" value="Genomic_DNA"/>
</dbReference>
<dbReference type="Pfam" id="PF11804">
    <property type="entry name" value="DUF3325"/>
    <property type="match status" value="1"/>
</dbReference>
<keyword evidence="1" id="KW-1133">Transmembrane helix</keyword>
<gene>
    <name evidence="2" type="ORF">GCM10011320_51790</name>
</gene>
<evidence type="ECO:0008006" key="4">
    <source>
        <dbReference type="Google" id="ProtNLM"/>
    </source>
</evidence>
<sequence length="108" mass="11437">MTILAIALAYAGFVALCLAMERHHGEVFGTRRIPSRRRVALRLAGWALLAASFPTCIADWGWAFGPIAWCGVLTAAALPIVLLLPYRPRAMAALAPALPILGAIGACL</sequence>
<organism evidence="2 3">
    <name type="scientific">Neoroseomonas lacus</name>
    <dbReference type="NCBI Taxonomy" id="287609"/>
    <lineage>
        <taxon>Bacteria</taxon>
        <taxon>Pseudomonadati</taxon>
        <taxon>Pseudomonadota</taxon>
        <taxon>Alphaproteobacteria</taxon>
        <taxon>Acetobacterales</taxon>
        <taxon>Acetobacteraceae</taxon>
        <taxon>Neoroseomonas</taxon>
    </lineage>
</organism>
<keyword evidence="3" id="KW-1185">Reference proteome</keyword>
<name>A0A917KZQ0_9PROT</name>
<protein>
    <recommendedName>
        <fullName evidence="4">DUF3325 domain-containing protein</fullName>
    </recommendedName>
</protein>
<feature type="transmembrane region" description="Helical" evidence="1">
    <location>
        <begin position="67"/>
        <end position="84"/>
    </location>
</feature>